<organism evidence="3 4">
    <name type="scientific">Arthrobacter terrae</name>
    <dbReference type="NCBI Taxonomy" id="2935737"/>
    <lineage>
        <taxon>Bacteria</taxon>
        <taxon>Bacillati</taxon>
        <taxon>Actinomycetota</taxon>
        <taxon>Actinomycetes</taxon>
        <taxon>Micrococcales</taxon>
        <taxon>Micrococcaceae</taxon>
        <taxon>Arthrobacter</taxon>
    </lineage>
</organism>
<dbReference type="InterPro" id="IPR036188">
    <property type="entry name" value="FAD/NAD-bd_sf"/>
</dbReference>
<dbReference type="AlphaFoldDB" id="A0A931CRD5"/>
<dbReference type="GO" id="GO:0071949">
    <property type="term" value="F:FAD binding"/>
    <property type="evidence" value="ECO:0007669"/>
    <property type="project" value="TreeGrafter"/>
</dbReference>
<dbReference type="PRINTS" id="PR00420">
    <property type="entry name" value="RNGMNOXGNASE"/>
</dbReference>
<feature type="compositionally biased region" description="Polar residues" evidence="1">
    <location>
        <begin position="1"/>
        <end position="10"/>
    </location>
</feature>
<dbReference type="PANTHER" id="PTHR10632">
    <property type="entry name" value="SULFIDE:QUINONE OXIDOREDUCTASE"/>
    <property type="match status" value="1"/>
</dbReference>
<dbReference type="InterPro" id="IPR015904">
    <property type="entry name" value="Sulphide_quinone_reductase"/>
</dbReference>
<name>A0A931CRD5_9MICC</name>
<accession>A0A931CRD5</accession>
<dbReference type="InterPro" id="IPR023753">
    <property type="entry name" value="FAD/NAD-binding_dom"/>
</dbReference>
<dbReference type="GO" id="GO:0070221">
    <property type="term" value="P:sulfide oxidation, using sulfide:quinone oxidoreductase"/>
    <property type="evidence" value="ECO:0007669"/>
    <property type="project" value="TreeGrafter"/>
</dbReference>
<reference evidence="3 4" key="1">
    <citation type="submission" date="2020-11" db="EMBL/GenBank/DDBJ databases">
        <title>Arthrobacter antarcticus sp. nov., isolated from Antarctic Soil.</title>
        <authorList>
            <person name="Li J."/>
        </authorList>
    </citation>
    <scope>NUCLEOTIDE SEQUENCE [LARGE SCALE GENOMIC DNA]</scope>
    <source>
        <strain evidence="3 4">Z1-20</strain>
    </source>
</reference>
<gene>
    <name evidence="3" type="ORF">IV500_16735</name>
</gene>
<dbReference type="GO" id="GO:0070224">
    <property type="term" value="F:sulfide:quinone oxidoreductase activity"/>
    <property type="evidence" value="ECO:0007669"/>
    <property type="project" value="TreeGrafter"/>
</dbReference>
<evidence type="ECO:0000256" key="1">
    <source>
        <dbReference type="SAM" id="MobiDB-lite"/>
    </source>
</evidence>
<dbReference type="Pfam" id="PF07992">
    <property type="entry name" value="Pyr_redox_2"/>
    <property type="match status" value="1"/>
</dbReference>
<dbReference type="Proteomes" id="UP000655366">
    <property type="component" value="Unassembled WGS sequence"/>
</dbReference>
<evidence type="ECO:0000259" key="2">
    <source>
        <dbReference type="Pfam" id="PF07992"/>
    </source>
</evidence>
<feature type="region of interest" description="Disordered" evidence="1">
    <location>
        <begin position="1"/>
        <end position="22"/>
    </location>
</feature>
<dbReference type="EMBL" id="JADNYM010000024">
    <property type="protein sequence ID" value="MBG0741020.1"/>
    <property type="molecule type" value="Genomic_DNA"/>
</dbReference>
<protein>
    <submittedName>
        <fullName evidence="3">NAD(P)/FAD-dependent oxidoreductase</fullName>
    </submittedName>
</protein>
<evidence type="ECO:0000313" key="3">
    <source>
        <dbReference type="EMBL" id="MBG0741020.1"/>
    </source>
</evidence>
<dbReference type="RefSeq" id="WP_196397955.1">
    <property type="nucleotide sequence ID" value="NZ_JADNYM010000024.1"/>
</dbReference>
<comment type="caution">
    <text evidence="3">The sequence shown here is derived from an EMBL/GenBank/DDBJ whole genome shotgun (WGS) entry which is preliminary data.</text>
</comment>
<feature type="domain" description="FAD/NAD(P)-binding" evidence="2">
    <location>
        <begin position="30"/>
        <end position="142"/>
    </location>
</feature>
<dbReference type="Gene3D" id="3.50.50.60">
    <property type="entry name" value="FAD/NAD(P)-binding domain"/>
    <property type="match status" value="2"/>
</dbReference>
<dbReference type="SUPFAM" id="SSF51905">
    <property type="entry name" value="FAD/NAD(P)-binding domain"/>
    <property type="match status" value="2"/>
</dbReference>
<keyword evidence="4" id="KW-1185">Reference proteome</keyword>
<sequence length="432" mass="47410">MASNYWSSTLDADPAAAPPAVPVGDKAEHHDIVILGGGNAGISLAGRLHRYGFRDIGIVEPSDRHLYQPLFSHIGGGTARAEEAVRPQADVMPKGVRWIRDAAVDIEPDAQTVRLAAGTMLTYRQLVICPGIRLDWDAVPGLAEAMDTPCASSNYVFELAPKTWELVRGLRRGTAVFTMPSGTVKCDGATQKIMYLACDYWRQEGVLDDIRVVMVVPTPTVYGVDVVDQELNRKIAEYGVELRYSSEVTAVDGAAQTVTISPVTNPKARAESVAAGSEVLRYDLLHGVPPQVAPDWLQSTGLTRPGEPGGFVDVNPETLQHSRHRDIWSLGDAAGTKNFKSGASLRKQTLVLAKNLKAASKGKAPRHKYDHYSTTPFTVSRSTVVFAEFDHLHKPKPTFPWRGSMKEHHATWILERNILPRVYWHLILKGRA</sequence>
<dbReference type="PANTHER" id="PTHR10632:SF2">
    <property type="entry name" value="SULFIDE:QUINONE OXIDOREDUCTASE, MITOCHONDRIAL"/>
    <property type="match status" value="1"/>
</dbReference>
<evidence type="ECO:0000313" key="4">
    <source>
        <dbReference type="Proteomes" id="UP000655366"/>
    </source>
</evidence>
<proteinExistence type="predicted"/>